<name>H8KS10_SOLCM</name>
<dbReference type="HOGENOM" id="CLU_3367358_0_0_10"/>
<keyword evidence="2" id="KW-1185">Reference proteome</keyword>
<gene>
    <name evidence="1" type="ordered locus">Solca_2771</name>
</gene>
<evidence type="ECO:0000313" key="2">
    <source>
        <dbReference type="Proteomes" id="UP000007590"/>
    </source>
</evidence>
<accession>H8KS10</accession>
<dbReference type="AlphaFoldDB" id="H8KS10"/>
<dbReference type="EMBL" id="CP003349">
    <property type="protein sequence ID" value="AFD07798.1"/>
    <property type="molecule type" value="Genomic_DNA"/>
</dbReference>
<reference evidence="1" key="1">
    <citation type="submission" date="2012-02" db="EMBL/GenBank/DDBJ databases">
        <title>The complete genome of Solitalea canadensis DSM 3403.</title>
        <authorList>
            <consortium name="US DOE Joint Genome Institute (JGI-PGF)"/>
            <person name="Lucas S."/>
            <person name="Copeland A."/>
            <person name="Lapidus A."/>
            <person name="Glavina del Rio T."/>
            <person name="Dalin E."/>
            <person name="Tice H."/>
            <person name="Bruce D."/>
            <person name="Goodwin L."/>
            <person name="Pitluck S."/>
            <person name="Peters L."/>
            <person name="Ovchinnikova G."/>
            <person name="Lu M."/>
            <person name="Kyrpides N."/>
            <person name="Mavromatis K."/>
            <person name="Ivanova N."/>
            <person name="Brettin T."/>
            <person name="Detter J.C."/>
            <person name="Han C."/>
            <person name="Larimer F."/>
            <person name="Land M."/>
            <person name="Hauser L."/>
            <person name="Markowitz V."/>
            <person name="Cheng J.-F."/>
            <person name="Hugenholtz P."/>
            <person name="Woyke T."/>
            <person name="Wu D."/>
            <person name="Spring S."/>
            <person name="Schroeder M."/>
            <person name="Kopitz M."/>
            <person name="Brambilla E."/>
            <person name="Klenk H.-P."/>
            <person name="Eisen J.A."/>
        </authorList>
    </citation>
    <scope>NUCLEOTIDE SEQUENCE</scope>
    <source>
        <strain evidence="1">DSM 3403</strain>
    </source>
</reference>
<dbReference type="KEGG" id="scn:Solca_2771"/>
<dbReference type="Proteomes" id="UP000007590">
    <property type="component" value="Chromosome"/>
</dbReference>
<sequence length="35" mass="4172">MRSSFTAYNRSFAYVFKLNDYEKLFCGIDFTAVYC</sequence>
<proteinExistence type="predicted"/>
<organism evidence="1 2">
    <name type="scientific">Solitalea canadensis (strain ATCC 29591 / DSM 3403 / JCM 21819 / LMG 8368 / NBRC 15130 / NCIMB 12057 / USAM 9D)</name>
    <name type="common">Flexibacter canadensis</name>
    <dbReference type="NCBI Taxonomy" id="929556"/>
    <lineage>
        <taxon>Bacteria</taxon>
        <taxon>Pseudomonadati</taxon>
        <taxon>Bacteroidota</taxon>
        <taxon>Sphingobacteriia</taxon>
        <taxon>Sphingobacteriales</taxon>
        <taxon>Sphingobacteriaceae</taxon>
        <taxon>Solitalea</taxon>
    </lineage>
</organism>
<evidence type="ECO:0000313" key="1">
    <source>
        <dbReference type="EMBL" id="AFD07798.1"/>
    </source>
</evidence>
<protein>
    <submittedName>
        <fullName evidence="1">Uncharacterized protein</fullName>
    </submittedName>
</protein>